<dbReference type="RefSeq" id="WP_284326267.1">
    <property type="nucleotide sequence ID" value="NZ_BSPP01000011.1"/>
</dbReference>
<proteinExistence type="predicted"/>
<organism evidence="1 2">
    <name type="scientific">Cypionkella aquatica</name>
    <dbReference type="NCBI Taxonomy" id="1756042"/>
    <lineage>
        <taxon>Bacteria</taxon>
        <taxon>Pseudomonadati</taxon>
        <taxon>Pseudomonadota</taxon>
        <taxon>Alphaproteobacteria</taxon>
        <taxon>Rhodobacterales</taxon>
        <taxon>Paracoccaceae</taxon>
        <taxon>Cypionkella</taxon>
    </lineage>
</organism>
<name>A0AA37U268_9RHOB</name>
<evidence type="ECO:0000313" key="1">
    <source>
        <dbReference type="EMBL" id="GLS88092.1"/>
    </source>
</evidence>
<dbReference type="AlphaFoldDB" id="A0AA37U268"/>
<protein>
    <submittedName>
        <fullName evidence="1">Uncharacterized protein</fullName>
    </submittedName>
</protein>
<keyword evidence="2" id="KW-1185">Reference proteome</keyword>
<comment type="caution">
    <text evidence="1">The sequence shown here is derived from an EMBL/GenBank/DDBJ whole genome shotgun (WGS) entry which is preliminary data.</text>
</comment>
<accession>A0AA37U268</accession>
<gene>
    <name evidence="1" type="ORF">GCM10010873_30660</name>
</gene>
<evidence type="ECO:0000313" key="2">
    <source>
        <dbReference type="Proteomes" id="UP001157355"/>
    </source>
</evidence>
<sequence>MTEKATTVTKPMGDLFIGLLYGLACAEERAAKKPRIKRDGNGQVVWTATDLVGADYFQYMLETGFTKDIALCFLNDLTEWPRYYQERYPVEYLAFKAALVRTLPPRERLRVVK</sequence>
<dbReference type="Proteomes" id="UP001157355">
    <property type="component" value="Unassembled WGS sequence"/>
</dbReference>
<reference evidence="1 2" key="1">
    <citation type="journal article" date="2014" name="Int. J. Syst. Evol. Microbiol.">
        <title>Complete genome sequence of Corynebacterium casei LMG S-19264T (=DSM 44701T), isolated from a smear-ripened cheese.</title>
        <authorList>
            <consortium name="US DOE Joint Genome Institute (JGI-PGF)"/>
            <person name="Walter F."/>
            <person name="Albersmeier A."/>
            <person name="Kalinowski J."/>
            <person name="Ruckert C."/>
        </authorList>
    </citation>
    <scope>NUCLEOTIDE SEQUENCE [LARGE SCALE GENOMIC DNA]</scope>
    <source>
        <strain evidence="1 2">NBRC 111766</strain>
    </source>
</reference>
<dbReference type="EMBL" id="BSPP01000011">
    <property type="protein sequence ID" value="GLS88092.1"/>
    <property type="molecule type" value="Genomic_DNA"/>
</dbReference>